<name>A0A5C2S7I3_9APHY</name>
<sequence length="332" mass="36671">MHGSEPAAWDIYAKELWPLCYGHPLWFPEPCPEFGEVHIGDVGYLREGNFTRLFNAMHCADHPLNAVRGVPDGFEVFDPDNPMFKDLPNAITQSHLLSKNIRSTSISAAASASEPGVAAAAGLRYQCSETSGALLMLKKPAHRTYIDCRMHIKKYLRTHISSWLDFANGPLGIGLEEKDIIFVSGHTKTSVWAEAAFDQRSSGGELVIAGGCAVPSVSGEFRVSMSHCRAAMIHAREGPRDRVAAWKDGMEPVEKYDQSIFLNYYKMKTRTILRSIVVKAAAGPHELPDDRSDDDLGQRRSGCPISSELHQQQCHILPLRDVDHCSGSTPSR</sequence>
<keyword evidence="3" id="KW-1185">Reference proteome</keyword>
<organism evidence="2 3">
    <name type="scientific">Lentinus tigrinus ALCF2SS1-6</name>
    <dbReference type="NCBI Taxonomy" id="1328759"/>
    <lineage>
        <taxon>Eukaryota</taxon>
        <taxon>Fungi</taxon>
        <taxon>Dikarya</taxon>
        <taxon>Basidiomycota</taxon>
        <taxon>Agaricomycotina</taxon>
        <taxon>Agaricomycetes</taxon>
        <taxon>Polyporales</taxon>
        <taxon>Polyporaceae</taxon>
        <taxon>Lentinus</taxon>
    </lineage>
</organism>
<evidence type="ECO:0000313" key="2">
    <source>
        <dbReference type="EMBL" id="RPD59661.1"/>
    </source>
</evidence>
<proteinExistence type="predicted"/>
<dbReference type="STRING" id="1328759.A0A5C2S7I3"/>
<dbReference type="EMBL" id="ML122269">
    <property type="protein sequence ID" value="RPD59661.1"/>
    <property type="molecule type" value="Genomic_DNA"/>
</dbReference>
<protein>
    <submittedName>
        <fullName evidence="2">Uncharacterized protein</fullName>
    </submittedName>
</protein>
<feature type="region of interest" description="Disordered" evidence="1">
    <location>
        <begin position="284"/>
        <end position="303"/>
    </location>
</feature>
<dbReference type="OrthoDB" id="3222453at2759"/>
<gene>
    <name evidence="2" type="ORF">L227DRAFT_593782</name>
</gene>
<dbReference type="AlphaFoldDB" id="A0A5C2S7I3"/>
<evidence type="ECO:0000256" key="1">
    <source>
        <dbReference type="SAM" id="MobiDB-lite"/>
    </source>
</evidence>
<accession>A0A5C2S7I3</accession>
<reference evidence="2" key="1">
    <citation type="journal article" date="2018" name="Genome Biol. Evol.">
        <title>Genomics and development of Lentinus tigrinus, a white-rot wood-decaying mushroom with dimorphic fruiting bodies.</title>
        <authorList>
            <person name="Wu B."/>
            <person name="Xu Z."/>
            <person name="Knudson A."/>
            <person name="Carlson A."/>
            <person name="Chen N."/>
            <person name="Kovaka S."/>
            <person name="LaButti K."/>
            <person name="Lipzen A."/>
            <person name="Pennachio C."/>
            <person name="Riley R."/>
            <person name="Schakwitz W."/>
            <person name="Umezawa K."/>
            <person name="Ohm R.A."/>
            <person name="Grigoriev I.V."/>
            <person name="Nagy L.G."/>
            <person name="Gibbons J."/>
            <person name="Hibbett D."/>
        </authorList>
    </citation>
    <scope>NUCLEOTIDE SEQUENCE [LARGE SCALE GENOMIC DNA]</scope>
    <source>
        <strain evidence="2">ALCF2SS1-6</strain>
    </source>
</reference>
<dbReference type="Proteomes" id="UP000313359">
    <property type="component" value="Unassembled WGS sequence"/>
</dbReference>
<feature type="compositionally biased region" description="Basic and acidic residues" evidence="1">
    <location>
        <begin position="286"/>
        <end position="298"/>
    </location>
</feature>
<evidence type="ECO:0000313" key="3">
    <source>
        <dbReference type="Proteomes" id="UP000313359"/>
    </source>
</evidence>